<evidence type="ECO:0000259" key="2">
    <source>
        <dbReference type="Pfam" id="PF09133"/>
    </source>
</evidence>
<dbReference type="Proteomes" id="UP000002872">
    <property type="component" value="Unassembled WGS sequence"/>
</dbReference>
<dbReference type="InParanoid" id="I3EKM3"/>
<dbReference type="InterPro" id="IPR015216">
    <property type="entry name" value="SANTA"/>
</dbReference>
<evidence type="ECO:0000313" key="3">
    <source>
        <dbReference type="EMBL" id="EIJ89770.1"/>
    </source>
</evidence>
<organism evidence="3 4">
    <name type="scientific">Nematocida parisii (strain ERTm3)</name>
    <name type="common">Nematode killer fungus</name>
    <dbReference type="NCBI Taxonomy" id="935791"/>
    <lineage>
        <taxon>Eukaryota</taxon>
        <taxon>Fungi</taxon>
        <taxon>Fungi incertae sedis</taxon>
        <taxon>Microsporidia</taxon>
        <taxon>Nematocida</taxon>
    </lineage>
</organism>
<dbReference type="VEuPathDB" id="MicrosporidiaDB:NEQG_00540"/>
<gene>
    <name evidence="3" type="ORF">NEQG_00540</name>
</gene>
<protein>
    <recommendedName>
        <fullName evidence="2">SANTA domain-containing protein</fullName>
    </recommendedName>
</protein>
<feature type="region of interest" description="Disordered" evidence="1">
    <location>
        <begin position="69"/>
        <end position="132"/>
    </location>
</feature>
<evidence type="ECO:0000313" key="4">
    <source>
        <dbReference type="Proteomes" id="UP000002872"/>
    </source>
</evidence>
<reference evidence="3" key="1">
    <citation type="submission" date="2011-01" db="EMBL/GenBank/DDBJ databases">
        <title>The Genome Sequence of Nematocida parisii strain ERTm3.</title>
        <authorList>
            <consortium name="The Broad Institute Genome Sequencing Platform"/>
            <consortium name="The Broad Institute Genome Sequencing Center for Infectious Disease"/>
            <person name="Cuomo C."/>
            <person name="Troemel E."/>
            <person name="Young S.K."/>
            <person name="Zeng Q."/>
            <person name="Gargeya S."/>
            <person name="Fitzgerald M."/>
            <person name="Haas B."/>
            <person name="Abouelleil A."/>
            <person name="Alvarado L."/>
            <person name="Arachchi H.M."/>
            <person name="Berlin A."/>
            <person name="Chapman S.B."/>
            <person name="Gearin G."/>
            <person name="Goldberg J."/>
            <person name="Griggs A."/>
            <person name="Gujja S."/>
            <person name="Hansen M."/>
            <person name="Heiman D."/>
            <person name="Howarth C."/>
            <person name="Larimer J."/>
            <person name="Lui A."/>
            <person name="MacDonald P.J.P."/>
            <person name="McCowen C."/>
            <person name="Montmayeur A."/>
            <person name="Murphy C."/>
            <person name="Neiman D."/>
            <person name="Pearson M."/>
            <person name="Priest M."/>
            <person name="Roberts A."/>
            <person name="Saif S."/>
            <person name="Shea T."/>
            <person name="Sisk P."/>
            <person name="Stolte C."/>
            <person name="Sykes S."/>
            <person name="Wortman J."/>
            <person name="Nusbaum C."/>
            <person name="Birren B."/>
        </authorList>
    </citation>
    <scope>NUCLEOTIDE SEQUENCE</scope>
    <source>
        <strain evidence="3">ERTm3</strain>
    </source>
</reference>
<feature type="compositionally biased region" description="Basic and acidic residues" evidence="1">
    <location>
        <begin position="119"/>
        <end position="132"/>
    </location>
</feature>
<dbReference type="AlphaFoldDB" id="I3EKM3"/>
<feature type="compositionally biased region" description="Basic residues" evidence="1">
    <location>
        <begin position="1"/>
        <end position="12"/>
    </location>
</feature>
<name>I3EKM3_NEMP3</name>
<proteinExistence type="predicted"/>
<feature type="region of interest" description="Disordered" evidence="1">
    <location>
        <begin position="1"/>
        <end position="31"/>
    </location>
</feature>
<dbReference type="Pfam" id="PF09133">
    <property type="entry name" value="SANTA"/>
    <property type="match status" value="1"/>
</dbReference>
<dbReference type="EMBL" id="GL870876">
    <property type="protein sequence ID" value="EIJ89770.1"/>
    <property type="molecule type" value="Genomic_DNA"/>
</dbReference>
<keyword evidence="4" id="KW-1185">Reference proteome</keyword>
<sequence>MRKSKPSTKAKKEKAGQKAEKPATAIQPLTEDAMGVLLRAKNYQAYRKTSNNKTNEYAEAISALLDEQKAQEKEEAKKKMPSSFHVNKIQVTEESHSKKDTSMEADKSTSDEIKEEDTSEIKEDTADAKEETPSKIVSLSTWALKLVPTTDNSLDLIVLGVIKGSDDIVQSSFIKKRASIRQVMSKNTTYILENSCDSTVTPFPGFRDSTLNRFKNGFPSNWSALIRAEVRYLQKMNQTAEKVNKPEARTKRRRLK</sequence>
<evidence type="ECO:0000256" key="1">
    <source>
        <dbReference type="SAM" id="MobiDB-lite"/>
    </source>
</evidence>
<dbReference type="OrthoDB" id="2195551at2759"/>
<dbReference type="HOGENOM" id="CLU_1124823_0_0_1"/>
<feature type="compositionally biased region" description="Basic and acidic residues" evidence="1">
    <location>
        <begin position="91"/>
        <end position="112"/>
    </location>
</feature>
<feature type="domain" description="SANTA" evidence="2">
    <location>
        <begin position="137"/>
        <end position="224"/>
    </location>
</feature>
<accession>I3EKM3</accession>
<dbReference type="OMA" id="YILENAC"/>
<feature type="compositionally biased region" description="Basic and acidic residues" evidence="1">
    <location>
        <begin position="69"/>
        <end position="78"/>
    </location>
</feature>